<protein>
    <submittedName>
        <fullName evidence="2">Uncharacterized protein</fullName>
    </submittedName>
</protein>
<keyword evidence="1" id="KW-0812">Transmembrane</keyword>
<accession>A0A2P5C6T5</accession>
<gene>
    <name evidence="2" type="ORF">TorRG33x02_295570</name>
</gene>
<organism evidence="2 3">
    <name type="scientific">Trema orientale</name>
    <name type="common">Charcoal tree</name>
    <name type="synonym">Celtis orientalis</name>
    <dbReference type="NCBI Taxonomy" id="63057"/>
    <lineage>
        <taxon>Eukaryota</taxon>
        <taxon>Viridiplantae</taxon>
        <taxon>Streptophyta</taxon>
        <taxon>Embryophyta</taxon>
        <taxon>Tracheophyta</taxon>
        <taxon>Spermatophyta</taxon>
        <taxon>Magnoliopsida</taxon>
        <taxon>eudicotyledons</taxon>
        <taxon>Gunneridae</taxon>
        <taxon>Pentapetalae</taxon>
        <taxon>rosids</taxon>
        <taxon>fabids</taxon>
        <taxon>Rosales</taxon>
        <taxon>Cannabaceae</taxon>
        <taxon>Trema</taxon>
    </lineage>
</organism>
<dbReference type="AlphaFoldDB" id="A0A2P5C6T5"/>
<evidence type="ECO:0000313" key="2">
    <source>
        <dbReference type="EMBL" id="PON56796.1"/>
    </source>
</evidence>
<evidence type="ECO:0000313" key="3">
    <source>
        <dbReference type="Proteomes" id="UP000237000"/>
    </source>
</evidence>
<dbReference type="Proteomes" id="UP000237000">
    <property type="component" value="Unassembled WGS sequence"/>
</dbReference>
<keyword evidence="3" id="KW-1185">Reference proteome</keyword>
<proteinExistence type="predicted"/>
<dbReference type="EMBL" id="JXTC01000405">
    <property type="protein sequence ID" value="PON56796.1"/>
    <property type="molecule type" value="Genomic_DNA"/>
</dbReference>
<name>A0A2P5C6T5_TREOI</name>
<keyword evidence="1" id="KW-0472">Membrane</keyword>
<feature type="transmembrane region" description="Helical" evidence="1">
    <location>
        <begin position="20"/>
        <end position="41"/>
    </location>
</feature>
<dbReference type="InParanoid" id="A0A2P5C6T5"/>
<sequence length="71" mass="8373">MANKICSSLPHVSFMLSLRLISLLALVSYSNICWTHCHILGQKRRKGQPERHMLYRKVCSVLEMFNCRYLF</sequence>
<keyword evidence="1" id="KW-1133">Transmembrane helix</keyword>
<comment type="caution">
    <text evidence="2">The sequence shown here is derived from an EMBL/GenBank/DDBJ whole genome shotgun (WGS) entry which is preliminary data.</text>
</comment>
<evidence type="ECO:0000256" key="1">
    <source>
        <dbReference type="SAM" id="Phobius"/>
    </source>
</evidence>
<reference evidence="3" key="1">
    <citation type="submission" date="2016-06" db="EMBL/GenBank/DDBJ databases">
        <title>Parallel loss of symbiosis genes in relatives of nitrogen-fixing non-legume Parasponia.</title>
        <authorList>
            <person name="Van Velzen R."/>
            <person name="Holmer R."/>
            <person name="Bu F."/>
            <person name="Rutten L."/>
            <person name="Van Zeijl A."/>
            <person name="Liu W."/>
            <person name="Santuari L."/>
            <person name="Cao Q."/>
            <person name="Sharma T."/>
            <person name="Shen D."/>
            <person name="Roswanjaya Y."/>
            <person name="Wardhani T."/>
            <person name="Kalhor M.S."/>
            <person name="Jansen J."/>
            <person name="Van den Hoogen J."/>
            <person name="Gungor B."/>
            <person name="Hartog M."/>
            <person name="Hontelez J."/>
            <person name="Verver J."/>
            <person name="Yang W.-C."/>
            <person name="Schijlen E."/>
            <person name="Repin R."/>
            <person name="Schilthuizen M."/>
            <person name="Schranz E."/>
            <person name="Heidstra R."/>
            <person name="Miyata K."/>
            <person name="Fedorova E."/>
            <person name="Kohlen W."/>
            <person name="Bisseling T."/>
            <person name="Smit S."/>
            <person name="Geurts R."/>
        </authorList>
    </citation>
    <scope>NUCLEOTIDE SEQUENCE [LARGE SCALE GENOMIC DNA]</scope>
    <source>
        <strain evidence="3">cv. RG33-2</strain>
    </source>
</reference>